<dbReference type="InterPro" id="IPR058204">
    <property type="entry name" value="FtsX_firmicutes-type"/>
</dbReference>
<dbReference type="AlphaFoldDB" id="A0A4R3SX33"/>
<dbReference type="Gene3D" id="3.30.70.3040">
    <property type="match status" value="1"/>
</dbReference>
<comment type="subcellular location">
    <subcellularLocation>
        <location evidence="1">Cell membrane</location>
        <topology evidence="1">Multi-pass membrane protein</topology>
    </subcellularLocation>
</comment>
<keyword evidence="6 11" id="KW-0812">Transmembrane</keyword>
<dbReference type="NCBIfam" id="NF038347">
    <property type="entry name" value="FtsX_Gpos"/>
    <property type="match status" value="1"/>
</dbReference>
<evidence type="ECO:0000256" key="10">
    <source>
        <dbReference type="PIRNR" id="PIRNR003097"/>
    </source>
</evidence>
<keyword evidence="8 10" id="KW-0472">Membrane</keyword>
<evidence type="ECO:0000256" key="2">
    <source>
        <dbReference type="ARBA" id="ARBA00007379"/>
    </source>
</evidence>
<keyword evidence="7 11" id="KW-1133">Transmembrane helix</keyword>
<evidence type="ECO:0000256" key="3">
    <source>
        <dbReference type="ARBA" id="ARBA00021907"/>
    </source>
</evidence>
<feature type="domain" description="FtsX extracellular" evidence="13">
    <location>
        <begin position="62"/>
        <end position="150"/>
    </location>
</feature>
<accession>A0A4R3SX33</accession>
<dbReference type="Pfam" id="PF18075">
    <property type="entry name" value="FtsX_ECD"/>
    <property type="match status" value="1"/>
</dbReference>
<dbReference type="RefSeq" id="WP_132225689.1">
    <property type="nucleotide sequence ID" value="NZ_JANKBG010000029.1"/>
</dbReference>
<protein>
    <recommendedName>
        <fullName evidence="3 10">Cell division protein FtsX</fullName>
    </recommendedName>
</protein>
<evidence type="ECO:0000256" key="9">
    <source>
        <dbReference type="ARBA" id="ARBA00023306"/>
    </source>
</evidence>
<evidence type="ECO:0000256" key="5">
    <source>
        <dbReference type="ARBA" id="ARBA00022618"/>
    </source>
</evidence>
<comment type="function">
    <text evidence="10">Part of the ABC transporter FtsEX involved in asymmetric cellular division facilitating the initiation of sporulation.</text>
</comment>
<dbReference type="PANTHER" id="PTHR47755">
    <property type="entry name" value="CELL DIVISION PROTEIN FTSX"/>
    <property type="match status" value="1"/>
</dbReference>
<proteinExistence type="inferred from homology"/>
<dbReference type="GO" id="GO:0005886">
    <property type="term" value="C:plasma membrane"/>
    <property type="evidence" value="ECO:0007669"/>
    <property type="project" value="UniProtKB-SubCell"/>
</dbReference>
<evidence type="ECO:0000256" key="1">
    <source>
        <dbReference type="ARBA" id="ARBA00004651"/>
    </source>
</evidence>
<sequence length="298" mass="32976">MIEFVKYLPKHVLSALKGLQRHMAMTISSVSAVSVTLLLMALFFVIAGNVENFTQHVEGDLKIHVAIDSIANQDAITAMEKEIAKMQDVAAVHFSSKEEELDALIKESGSVFQRYKDKNPMPNVFIVEVKEASKIPSVTKALNAIDGIEKAEYGGESIQHMIDTFSFIRSSGFIFVLALSLIALFLITNTIKMTIYTRNTELSIMRFVGANNAYIKTPFMMEGMCIGILGAILPIALMCIGYSTLYHMLNGYFLSSMFVMQPLYPFLLQLSAVLVGSGALVGVAGSFLATTKYLRWRR</sequence>
<dbReference type="InterPro" id="IPR040690">
    <property type="entry name" value="FtsX_ECD"/>
</dbReference>
<feature type="transmembrane region" description="Helical" evidence="11">
    <location>
        <begin position="224"/>
        <end position="246"/>
    </location>
</feature>
<dbReference type="Pfam" id="PF02687">
    <property type="entry name" value="FtsX"/>
    <property type="match status" value="1"/>
</dbReference>
<dbReference type="InterPro" id="IPR003838">
    <property type="entry name" value="ABC3_permease_C"/>
</dbReference>
<evidence type="ECO:0000256" key="11">
    <source>
        <dbReference type="SAM" id="Phobius"/>
    </source>
</evidence>
<comment type="similarity">
    <text evidence="2 10">Belongs to the ABC-4 integral membrane protein family. FtsX subfamily.</text>
</comment>
<feature type="transmembrane region" description="Helical" evidence="11">
    <location>
        <begin position="23"/>
        <end position="47"/>
    </location>
</feature>
<dbReference type="EMBL" id="SMBP01000028">
    <property type="protein sequence ID" value="TCU53571.1"/>
    <property type="molecule type" value="Genomic_DNA"/>
</dbReference>
<comment type="caution">
    <text evidence="14">The sequence shown here is derived from an EMBL/GenBank/DDBJ whole genome shotgun (WGS) entry which is preliminary data.</text>
</comment>
<evidence type="ECO:0000256" key="8">
    <source>
        <dbReference type="ARBA" id="ARBA00023136"/>
    </source>
</evidence>
<evidence type="ECO:0000259" key="13">
    <source>
        <dbReference type="Pfam" id="PF18075"/>
    </source>
</evidence>
<keyword evidence="15" id="KW-1185">Reference proteome</keyword>
<dbReference type="InterPro" id="IPR004513">
    <property type="entry name" value="FtsX"/>
</dbReference>
<gene>
    <name evidence="14" type="ORF">EDD61_1286</name>
</gene>
<feature type="domain" description="ABC3 transporter permease C-terminal" evidence="12">
    <location>
        <begin position="173"/>
        <end position="289"/>
    </location>
</feature>
<feature type="transmembrane region" description="Helical" evidence="11">
    <location>
        <begin position="167"/>
        <end position="188"/>
    </location>
</feature>
<dbReference type="PANTHER" id="PTHR47755:SF1">
    <property type="entry name" value="CELL DIVISION PROTEIN FTSX"/>
    <property type="match status" value="1"/>
</dbReference>
<evidence type="ECO:0000259" key="12">
    <source>
        <dbReference type="Pfam" id="PF02687"/>
    </source>
</evidence>
<dbReference type="Proteomes" id="UP000295773">
    <property type="component" value="Unassembled WGS sequence"/>
</dbReference>
<feature type="transmembrane region" description="Helical" evidence="11">
    <location>
        <begin position="266"/>
        <end position="289"/>
    </location>
</feature>
<evidence type="ECO:0000256" key="4">
    <source>
        <dbReference type="ARBA" id="ARBA00022475"/>
    </source>
</evidence>
<reference evidence="14 15" key="1">
    <citation type="submission" date="2019-03" db="EMBL/GenBank/DDBJ databases">
        <title>Genomic Encyclopedia of Type Strains, Phase IV (KMG-IV): sequencing the most valuable type-strain genomes for metagenomic binning, comparative biology and taxonomic classification.</title>
        <authorList>
            <person name="Goeker M."/>
        </authorList>
    </citation>
    <scope>NUCLEOTIDE SEQUENCE [LARGE SCALE GENOMIC DNA]</scope>
    <source>
        <strain evidence="14 15">DSM 29481</strain>
    </source>
</reference>
<keyword evidence="5 10" id="KW-0132">Cell division</keyword>
<organism evidence="14 15">
    <name type="scientific">Longicatena caecimuris</name>
    <dbReference type="NCBI Taxonomy" id="1796635"/>
    <lineage>
        <taxon>Bacteria</taxon>
        <taxon>Bacillati</taxon>
        <taxon>Bacillota</taxon>
        <taxon>Erysipelotrichia</taxon>
        <taxon>Erysipelotrichales</taxon>
        <taxon>Erysipelotrichaceae</taxon>
        <taxon>Longicatena</taxon>
    </lineage>
</organism>
<evidence type="ECO:0000256" key="6">
    <source>
        <dbReference type="ARBA" id="ARBA00022692"/>
    </source>
</evidence>
<evidence type="ECO:0000313" key="14">
    <source>
        <dbReference type="EMBL" id="TCU53571.1"/>
    </source>
</evidence>
<name>A0A4R3SX33_9FIRM</name>
<keyword evidence="4 10" id="KW-1003">Cell membrane</keyword>
<evidence type="ECO:0000313" key="15">
    <source>
        <dbReference type="Proteomes" id="UP000295773"/>
    </source>
</evidence>
<dbReference type="GO" id="GO:0051301">
    <property type="term" value="P:cell division"/>
    <property type="evidence" value="ECO:0007669"/>
    <property type="project" value="UniProtKB-KW"/>
</dbReference>
<dbReference type="PIRSF" id="PIRSF003097">
    <property type="entry name" value="FtsX"/>
    <property type="match status" value="1"/>
</dbReference>
<evidence type="ECO:0000256" key="7">
    <source>
        <dbReference type="ARBA" id="ARBA00022989"/>
    </source>
</evidence>
<keyword evidence="9 10" id="KW-0131">Cell cycle</keyword>